<evidence type="ECO:0000256" key="3">
    <source>
        <dbReference type="ARBA" id="ARBA00022801"/>
    </source>
</evidence>
<proteinExistence type="inferred from homology"/>
<protein>
    <submittedName>
        <fullName evidence="9">Exodeoxyribonuclease-3</fullName>
    </submittedName>
</protein>
<reference evidence="9 10" key="1">
    <citation type="submission" date="2019-03" db="EMBL/GenBank/DDBJ databases">
        <title>Genomic Encyclopedia of Archaeal and Bacterial Type Strains, Phase II (KMG-II): from individual species to whole genera.</title>
        <authorList>
            <person name="Goeker M."/>
        </authorList>
    </citation>
    <scope>NUCLEOTIDE SEQUENCE [LARGE SCALE GENOMIC DNA]</scope>
    <source>
        <strain evidence="9 10">DSM 24323</strain>
    </source>
</reference>
<evidence type="ECO:0000256" key="2">
    <source>
        <dbReference type="ARBA" id="ARBA00022723"/>
    </source>
</evidence>
<evidence type="ECO:0000256" key="6">
    <source>
        <dbReference type="PIRSR" id="PIRSR604808-2"/>
    </source>
</evidence>
<dbReference type="InterPro" id="IPR036691">
    <property type="entry name" value="Endo/exonu/phosph_ase_sf"/>
</dbReference>
<dbReference type="PANTHER" id="PTHR43250:SF2">
    <property type="entry name" value="EXODEOXYRIBONUCLEASE III"/>
    <property type="match status" value="1"/>
</dbReference>
<feature type="active site" evidence="5">
    <location>
        <position position="119"/>
    </location>
</feature>
<dbReference type="NCBIfam" id="TIGR00195">
    <property type="entry name" value="exoDNase_III"/>
    <property type="match status" value="1"/>
</dbReference>
<evidence type="ECO:0000313" key="10">
    <source>
        <dbReference type="Proteomes" id="UP000295371"/>
    </source>
</evidence>
<comment type="similarity">
    <text evidence="1">Belongs to the DNA repair enzymes AP/ExoA family.</text>
</comment>
<keyword evidence="2 6" id="KW-0479">Metal-binding</keyword>
<keyword evidence="6" id="KW-0464">Manganese</keyword>
<evidence type="ECO:0000256" key="4">
    <source>
        <dbReference type="ARBA" id="ARBA00022842"/>
    </source>
</evidence>
<comment type="cofactor">
    <cofactor evidence="6">
        <name>Mg(2+)</name>
        <dbReference type="ChEBI" id="CHEBI:18420"/>
    </cofactor>
    <cofactor evidence="6">
        <name>Mn(2+)</name>
        <dbReference type="ChEBI" id="CHEBI:29035"/>
    </cofactor>
    <text evidence="6">Probably binds two magnesium or manganese ions per subunit.</text>
</comment>
<dbReference type="InterPro" id="IPR005135">
    <property type="entry name" value="Endo/exonuclease/phosphatase"/>
</dbReference>
<evidence type="ECO:0000256" key="1">
    <source>
        <dbReference type="ARBA" id="ARBA00007092"/>
    </source>
</evidence>
<evidence type="ECO:0000256" key="5">
    <source>
        <dbReference type="PIRSR" id="PIRSR604808-1"/>
    </source>
</evidence>
<feature type="binding site" evidence="6">
    <location>
        <position position="271"/>
    </location>
    <ligand>
        <name>Mg(2+)</name>
        <dbReference type="ChEBI" id="CHEBI:18420"/>
        <label>1</label>
    </ligand>
</feature>
<gene>
    <name evidence="9" type="ORF">CLV29_2086</name>
</gene>
<comment type="caution">
    <text evidence="9">The sequence shown here is derived from an EMBL/GenBank/DDBJ whole genome shotgun (WGS) entry which is preliminary data.</text>
</comment>
<feature type="binding site" evidence="6">
    <location>
        <position position="170"/>
    </location>
    <ligand>
        <name>Mg(2+)</name>
        <dbReference type="ChEBI" id="CHEBI:18420"/>
        <label>1</label>
    </ligand>
</feature>
<feature type="binding site" evidence="6">
    <location>
        <position position="48"/>
    </location>
    <ligand>
        <name>Mg(2+)</name>
        <dbReference type="ChEBI" id="CHEBI:18420"/>
        <label>1</label>
    </ligand>
</feature>
<feature type="active site" description="Proton acceptor" evidence="5">
    <location>
        <position position="271"/>
    </location>
</feature>
<sequence>MVGRSARLASLAVLRIGTLNVNGIRAADRRGLRQWLAEHDPDVLTLQEVRAEPDLIPEGVFDGYHLSCDAGSLKGRNGVAVLSKAKPLDVRTSMGAKEFAAEGRWIEVDLPELTVASLYLPKGASPDDAERIEAYHRKMRYLPALARHLTKARRAAAKAGREFLVTGDFNIAHTENDLKNPKTNRRSPGFLAEEREWFSQILGPRTLTDVVRALHPDQAGPYSWWSWRGQAWTNDAGWRIDYQLASRALADAAVTGGTYRDPSYEARISDHAPVVVDYRV</sequence>
<name>A0A4R7JA47_9ACTN</name>
<dbReference type="GO" id="GO:0008311">
    <property type="term" value="F:double-stranded DNA 3'-5' DNA exonuclease activity"/>
    <property type="evidence" value="ECO:0007669"/>
    <property type="project" value="InterPro"/>
</dbReference>
<feature type="active site" description="Proton donor/acceptor" evidence="5">
    <location>
        <position position="168"/>
    </location>
</feature>
<evidence type="ECO:0000256" key="7">
    <source>
        <dbReference type="PIRSR" id="PIRSR604808-3"/>
    </source>
</evidence>
<keyword evidence="4 6" id="KW-0460">Magnesium</keyword>
<evidence type="ECO:0000259" key="8">
    <source>
        <dbReference type="Pfam" id="PF03372"/>
    </source>
</evidence>
<dbReference type="InterPro" id="IPR037493">
    <property type="entry name" value="ExoIII-like"/>
</dbReference>
<dbReference type="Gene3D" id="3.60.10.10">
    <property type="entry name" value="Endonuclease/exonuclease/phosphatase"/>
    <property type="match status" value="1"/>
</dbReference>
<dbReference type="Proteomes" id="UP000295371">
    <property type="component" value="Unassembled WGS sequence"/>
</dbReference>
<dbReference type="Pfam" id="PF03372">
    <property type="entry name" value="Exo_endo_phos"/>
    <property type="match status" value="1"/>
</dbReference>
<feature type="binding site" evidence="6">
    <location>
        <position position="168"/>
    </location>
    <ligand>
        <name>Mg(2+)</name>
        <dbReference type="ChEBI" id="CHEBI:18420"/>
        <label>1</label>
    </ligand>
</feature>
<feature type="site" description="Transition state stabilizer" evidence="7">
    <location>
        <position position="170"/>
    </location>
</feature>
<feature type="binding site" evidence="6">
    <location>
        <position position="20"/>
    </location>
    <ligand>
        <name>Mg(2+)</name>
        <dbReference type="ChEBI" id="CHEBI:18420"/>
        <label>1</label>
    </ligand>
</feature>
<dbReference type="EMBL" id="SOAW01000001">
    <property type="protein sequence ID" value="TDT34420.1"/>
    <property type="molecule type" value="Genomic_DNA"/>
</dbReference>
<dbReference type="AlphaFoldDB" id="A0A4R7JA47"/>
<dbReference type="SUPFAM" id="SSF56219">
    <property type="entry name" value="DNase I-like"/>
    <property type="match status" value="1"/>
</dbReference>
<organism evidence="9 10">
    <name type="scientific">Naumannella halotolerans</name>
    <dbReference type="NCBI Taxonomy" id="993414"/>
    <lineage>
        <taxon>Bacteria</taxon>
        <taxon>Bacillati</taxon>
        <taxon>Actinomycetota</taxon>
        <taxon>Actinomycetes</taxon>
        <taxon>Propionibacteriales</taxon>
        <taxon>Propionibacteriaceae</taxon>
        <taxon>Naumannella</taxon>
    </lineage>
</organism>
<keyword evidence="10" id="KW-1185">Reference proteome</keyword>
<feature type="domain" description="Endonuclease/exonuclease/phosphatase" evidence="8">
    <location>
        <begin position="17"/>
        <end position="271"/>
    </location>
</feature>
<dbReference type="GO" id="GO:0046872">
    <property type="term" value="F:metal ion binding"/>
    <property type="evidence" value="ECO:0007669"/>
    <property type="project" value="UniProtKB-KW"/>
</dbReference>
<dbReference type="PANTHER" id="PTHR43250">
    <property type="entry name" value="EXODEOXYRIBONUCLEASE III"/>
    <property type="match status" value="1"/>
</dbReference>
<dbReference type="NCBIfam" id="TIGR00633">
    <property type="entry name" value="xth"/>
    <property type="match status" value="1"/>
</dbReference>
<dbReference type="InterPro" id="IPR004808">
    <property type="entry name" value="AP_endonuc_1"/>
</dbReference>
<dbReference type="GO" id="GO:0006281">
    <property type="term" value="P:DNA repair"/>
    <property type="evidence" value="ECO:0007669"/>
    <property type="project" value="InterPro"/>
</dbReference>
<evidence type="ECO:0000313" key="9">
    <source>
        <dbReference type="EMBL" id="TDT34420.1"/>
    </source>
</evidence>
<feature type="binding site" evidence="6">
    <location>
        <position position="270"/>
    </location>
    <ligand>
        <name>Mg(2+)</name>
        <dbReference type="ChEBI" id="CHEBI:18420"/>
        <label>1</label>
    </ligand>
</feature>
<dbReference type="PROSITE" id="PS51435">
    <property type="entry name" value="AP_NUCLEASE_F1_4"/>
    <property type="match status" value="1"/>
</dbReference>
<feature type="site" description="Interaction with DNA substrate" evidence="7">
    <location>
        <position position="271"/>
    </location>
</feature>
<accession>A0A4R7JA47</accession>
<feature type="site" description="Important for catalytic activity" evidence="7">
    <location>
        <position position="241"/>
    </location>
</feature>
<keyword evidence="3" id="KW-0378">Hydrolase</keyword>